<accession>A0A194X6L4</accession>
<keyword evidence="2" id="KW-1185">Reference proteome</keyword>
<sequence length="352" mass="40253">MAGRLLHPSYFMLDSLSSILVRYLSYIHKFFSLLPNKFSSRRLIRSLLSSPSLTILFCDIDSMAEVLGVVASGIAVGQIAGQITGSIIKLKGYWSQIKEAPAEISHLFREIESFTVMLQHMQDDRSQQSNLPSSIHNICIQRSLDLCQECATELAGLVHDLAIKVQGKNGWRKKVGSTKVVLRKEDIKILKRRLKTAMGMLSLSYQFHTSAMIQLQPDIIMTRIANHLTTSQVLKPSVRGEQPQENSTEETCYSGSRNLVATQYDSWTNSVPWMNIVLGHFQYYHRQHMRRGKWQETIYATYRLPQLLSYYQFALWAIHPLSGWWFRFDVHRSVPQNNPFFLAIKGGDLAVV</sequence>
<evidence type="ECO:0008006" key="3">
    <source>
        <dbReference type="Google" id="ProtNLM"/>
    </source>
</evidence>
<dbReference type="AlphaFoldDB" id="A0A194X6L4"/>
<protein>
    <recommendedName>
        <fullName evidence="3">Fungal N-terminal domain-containing protein</fullName>
    </recommendedName>
</protein>
<dbReference type="OrthoDB" id="3200163at2759"/>
<dbReference type="InParanoid" id="A0A194X6L4"/>
<dbReference type="GeneID" id="28833267"/>
<gene>
    <name evidence="1" type="ORF">LY89DRAFT_97080</name>
</gene>
<proteinExistence type="predicted"/>
<dbReference type="RefSeq" id="XP_018070181.1">
    <property type="nucleotide sequence ID" value="XM_018223541.1"/>
</dbReference>
<reference evidence="1 2" key="1">
    <citation type="submission" date="2015-10" db="EMBL/GenBank/DDBJ databases">
        <title>Full genome of DAOMC 229536 Phialocephala scopiformis, a fungal endophyte of spruce producing the potent anti-insectan compound rugulosin.</title>
        <authorList>
            <consortium name="DOE Joint Genome Institute"/>
            <person name="Walker A.K."/>
            <person name="Frasz S.L."/>
            <person name="Seifert K.A."/>
            <person name="Miller J.D."/>
            <person name="Mondo S.J."/>
            <person name="Labutti K."/>
            <person name="Lipzen A."/>
            <person name="Dockter R."/>
            <person name="Kennedy M."/>
            <person name="Grigoriev I.V."/>
            <person name="Spatafora J.W."/>
        </authorList>
    </citation>
    <scope>NUCLEOTIDE SEQUENCE [LARGE SCALE GENOMIC DNA]</scope>
    <source>
        <strain evidence="1 2">CBS 120377</strain>
    </source>
</reference>
<dbReference type="KEGG" id="psco:LY89DRAFT_97080"/>
<dbReference type="EMBL" id="KQ947417">
    <property type="protein sequence ID" value="KUJ15826.1"/>
    <property type="molecule type" value="Genomic_DNA"/>
</dbReference>
<evidence type="ECO:0000313" key="2">
    <source>
        <dbReference type="Proteomes" id="UP000070700"/>
    </source>
</evidence>
<dbReference type="Proteomes" id="UP000070700">
    <property type="component" value="Unassembled WGS sequence"/>
</dbReference>
<name>A0A194X6L4_MOLSC</name>
<organism evidence="1 2">
    <name type="scientific">Mollisia scopiformis</name>
    <name type="common">Conifer needle endophyte fungus</name>
    <name type="synonym">Phialocephala scopiformis</name>
    <dbReference type="NCBI Taxonomy" id="149040"/>
    <lineage>
        <taxon>Eukaryota</taxon>
        <taxon>Fungi</taxon>
        <taxon>Dikarya</taxon>
        <taxon>Ascomycota</taxon>
        <taxon>Pezizomycotina</taxon>
        <taxon>Leotiomycetes</taxon>
        <taxon>Helotiales</taxon>
        <taxon>Mollisiaceae</taxon>
        <taxon>Mollisia</taxon>
    </lineage>
</organism>
<evidence type="ECO:0000313" key="1">
    <source>
        <dbReference type="EMBL" id="KUJ15826.1"/>
    </source>
</evidence>